<dbReference type="EMBL" id="OZ034817">
    <property type="protein sequence ID" value="CAL1380460.1"/>
    <property type="molecule type" value="Genomic_DNA"/>
</dbReference>
<dbReference type="AlphaFoldDB" id="A0AAV2E3K8"/>
<gene>
    <name evidence="1" type="ORF">LTRI10_LOCUS21901</name>
</gene>
<organism evidence="1 2">
    <name type="scientific">Linum trigynum</name>
    <dbReference type="NCBI Taxonomy" id="586398"/>
    <lineage>
        <taxon>Eukaryota</taxon>
        <taxon>Viridiplantae</taxon>
        <taxon>Streptophyta</taxon>
        <taxon>Embryophyta</taxon>
        <taxon>Tracheophyta</taxon>
        <taxon>Spermatophyta</taxon>
        <taxon>Magnoliopsida</taxon>
        <taxon>eudicotyledons</taxon>
        <taxon>Gunneridae</taxon>
        <taxon>Pentapetalae</taxon>
        <taxon>rosids</taxon>
        <taxon>fabids</taxon>
        <taxon>Malpighiales</taxon>
        <taxon>Linaceae</taxon>
        <taxon>Linum</taxon>
    </lineage>
</organism>
<sequence length="87" mass="9854">MESLLHSVGLNMKKEGFMGLDEHSDTYFVDFGKGGGQSLGYGYYASHVDKEEFIRVGVAGVRYVRVVDHDWKKRKRKNGGGKTWIAR</sequence>
<evidence type="ECO:0000313" key="1">
    <source>
        <dbReference type="EMBL" id="CAL1380460.1"/>
    </source>
</evidence>
<dbReference type="Proteomes" id="UP001497516">
    <property type="component" value="Chromosome 4"/>
</dbReference>
<name>A0AAV2E3K8_9ROSI</name>
<reference evidence="1 2" key="1">
    <citation type="submission" date="2024-04" db="EMBL/GenBank/DDBJ databases">
        <authorList>
            <person name="Fracassetti M."/>
        </authorList>
    </citation>
    <scope>NUCLEOTIDE SEQUENCE [LARGE SCALE GENOMIC DNA]</scope>
</reference>
<proteinExistence type="predicted"/>
<accession>A0AAV2E3K8</accession>
<protein>
    <submittedName>
        <fullName evidence="1">Uncharacterized protein</fullName>
    </submittedName>
</protein>
<evidence type="ECO:0000313" key="2">
    <source>
        <dbReference type="Proteomes" id="UP001497516"/>
    </source>
</evidence>
<keyword evidence="2" id="KW-1185">Reference proteome</keyword>